<reference evidence="1 2" key="1">
    <citation type="submission" date="2023-03" db="EMBL/GenBank/DDBJ databases">
        <title>Draft genome sequence of Thalassotalea insulae KCTC 62186T.</title>
        <authorList>
            <person name="Sawabe T."/>
        </authorList>
    </citation>
    <scope>NUCLEOTIDE SEQUENCE [LARGE SCALE GENOMIC DNA]</scope>
    <source>
        <strain evidence="1 2">KCTC 62186</strain>
    </source>
</reference>
<gene>
    <name evidence="1" type="ORF">tinsulaeT_26390</name>
</gene>
<proteinExistence type="predicted"/>
<evidence type="ECO:0000313" key="2">
    <source>
        <dbReference type="Proteomes" id="UP001157186"/>
    </source>
</evidence>
<evidence type="ECO:0008006" key="3">
    <source>
        <dbReference type="Google" id="ProtNLM"/>
    </source>
</evidence>
<dbReference type="Proteomes" id="UP001157186">
    <property type="component" value="Unassembled WGS sequence"/>
</dbReference>
<name>A0ABQ6GVR6_9GAMM</name>
<comment type="caution">
    <text evidence="1">The sequence shown here is derived from an EMBL/GenBank/DDBJ whole genome shotgun (WGS) entry which is preliminary data.</text>
</comment>
<keyword evidence="2" id="KW-1185">Reference proteome</keyword>
<sequence>MNNQSYAQNYPQLFNQAIALKYSDEELRLLKKAFDFAQQFSHGVYRAQGIPLINHLVRTASIVMHNKQAISLVIVSLLHAVYVIHKFDHSVRTAEITSRSEELVALFGHDINQLIIAYEELHWYKQEEIKAYLAQAERLPQQTKDLILIRLANELEDHLDLAMSYSSDERIQRRSFAYGYECVELAKHIGFIDIGEQIKSILDQQKEFFPAEFLRVTARQGYEISQVKWPKTLLEKIKSFIKSLLKK</sequence>
<evidence type="ECO:0000313" key="1">
    <source>
        <dbReference type="EMBL" id="GLX79299.1"/>
    </source>
</evidence>
<protein>
    <recommendedName>
        <fullName evidence="3">HD domain-containing protein</fullName>
    </recommendedName>
</protein>
<organism evidence="1 2">
    <name type="scientific">Thalassotalea insulae</name>
    <dbReference type="NCBI Taxonomy" id="2056778"/>
    <lineage>
        <taxon>Bacteria</taxon>
        <taxon>Pseudomonadati</taxon>
        <taxon>Pseudomonadota</taxon>
        <taxon>Gammaproteobacteria</taxon>
        <taxon>Alteromonadales</taxon>
        <taxon>Colwelliaceae</taxon>
        <taxon>Thalassotalea</taxon>
    </lineage>
</organism>
<dbReference type="Gene3D" id="1.10.3210.10">
    <property type="entry name" value="Hypothetical protein af1432"/>
    <property type="match status" value="1"/>
</dbReference>
<dbReference type="RefSeq" id="WP_284245204.1">
    <property type="nucleotide sequence ID" value="NZ_BSST01000001.1"/>
</dbReference>
<dbReference type="SUPFAM" id="SSF109604">
    <property type="entry name" value="HD-domain/PDEase-like"/>
    <property type="match status" value="1"/>
</dbReference>
<dbReference type="EMBL" id="BSST01000001">
    <property type="protein sequence ID" value="GLX79299.1"/>
    <property type="molecule type" value="Genomic_DNA"/>
</dbReference>
<accession>A0ABQ6GVR6</accession>